<dbReference type="Proteomes" id="UP000030750">
    <property type="component" value="Unassembled WGS sequence"/>
</dbReference>
<name>U6LG49_9EIME</name>
<dbReference type="AlphaFoldDB" id="U6LG49"/>
<protein>
    <submittedName>
        <fullName evidence="1">Uncharacterized protein</fullName>
    </submittedName>
</protein>
<proteinExistence type="predicted"/>
<dbReference type="EMBL" id="HG711037">
    <property type="protein sequence ID" value="CDJ48218.1"/>
    <property type="molecule type" value="Genomic_DNA"/>
</dbReference>
<dbReference type="VEuPathDB" id="ToxoDB:EBH_0077700"/>
<organism evidence="1 2">
    <name type="scientific">Eimeria brunetti</name>
    <dbReference type="NCBI Taxonomy" id="51314"/>
    <lineage>
        <taxon>Eukaryota</taxon>
        <taxon>Sar</taxon>
        <taxon>Alveolata</taxon>
        <taxon>Apicomplexa</taxon>
        <taxon>Conoidasida</taxon>
        <taxon>Coccidia</taxon>
        <taxon>Eucoccidiorida</taxon>
        <taxon>Eimeriorina</taxon>
        <taxon>Eimeriidae</taxon>
        <taxon>Eimeria</taxon>
    </lineage>
</organism>
<gene>
    <name evidence="1" type="ORF">EBH_0077700</name>
</gene>
<evidence type="ECO:0000313" key="2">
    <source>
        <dbReference type="Proteomes" id="UP000030750"/>
    </source>
</evidence>
<accession>U6LG49</accession>
<dbReference type="OrthoDB" id="347587at2759"/>
<sequence length="246" mass="28162">MPSQINPFTIVDDDEGFEVLNIMPSQINPFTMVDDDEGFEVLNIMPSQINPFSMVDAEPESLAHVLNHCPHSLDSKIKERHNKALERIRTAIKRSGLNRGKTLQIDSCPTDMETLLLPDIILRDDKRKQMAIADVAVVFEDYKKNSFGSARLHKEEKYQSLKKHYEDRGYRVTVQALVYGSLGCIAKENRRVLTHDLGIKDRVAWAIQREISTDCIRHSLRIWRFHIADNGTRRPRGGGRSRAHTS</sequence>
<reference evidence="1" key="1">
    <citation type="submission" date="2013-10" db="EMBL/GenBank/DDBJ databases">
        <title>Genomic analysis of the causative agents of coccidiosis in chickens.</title>
        <authorList>
            <person name="Reid A.J."/>
            <person name="Blake D."/>
            <person name="Billington K."/>
            <person name="Browne H."/>
            <person name="Dunn M."/>
            <person name="Hung S."/>
            <person name="Kawahara F."/>
            <person name="Miranda-Saavedra D."/>
            <person name="Mourier T."/>
            <person name="Nagra H."/>
            <person name="Otto T.D."/>
            <person name="Rawlings N."/>
            <person name="Sanchez A."/>
            <person name="Sanders M."/>
            <person name="Subramaniam C."/>
            <person name="Tay Y."/>
            <person name="Dear P."/>
            <person name="Doerig C."/>
            <person name="Gruber A."/>
            <person name="Parkinson J."/>
            <person name="Shirley M."/>
            <person name="Wan K.L."/>
            <person name="Berriman M."/>
            <person name="Tomley F."/>
            <person name="Pain A."/>
        </authorList>
    </citation>
    <scope>NUCLEOTIDE SEQUENCE [LARGE SCALE GENOMIC DNA]</scope>
    <source>
        <strain evidence="1">Houghton</strain>
    </source>
</reference>
<keyword evidence="2" id="KW-1185">Reference proteome</keyword>
<evidence type="ECO:0000313" key="1">
    <source>
        <dbReference type="EMBL" id="CDJ48218.1"/>
    </source>
</evidence>
<reference evidence="1" key="2">
    <citation type="submission" date="2013-10" db="EMBL/GenBank/DDBJ databases">
        <authorList>
            <person name="Aslett M."/>
        </authorList>
    </citation>
    <scope>NUCLEOTIDE SEQUENCE [LARGE SCALE GENOMIC DNA]</scope>
    <source>
        <strain evidence="1">Houghton</strain>
    </source>
</reference>